<accession>A0A1B0BQ66</accession>
<keyword evidence="1" id="KW-1133">Transmembrane helix</keyword>
<feature type="transmembrane region" description="Helical" evidence="1">
    <location>
        <begin position="71"/>
        <end position="93"/>
    </location>
</feature>
<sequence>MIKPENPACPYALRSVSSTLTQHLLPQPLHYKIENFFRKFLDYQTPSHTQKLLYLTVVCSKGHQNCTYTSTAVIIAPLVAAVVAAAAAAAFVTDDDGVGIQLINPKCHFAICGITLYLYVFSGYIHTSKGVIKA</sequence>
<feature type="transmembrane region" description="Helical" evidence="1">
    <location>
        <begin position="108"/>
        <end position="125"/>
    </location>
</feature>
<organism evidence="2 3">
    <name type="scientific">Glossina palpalis gambiensis</name>
    <dbReference type="NCBI Taxonomy" id="67801"/>
    <lineage>
        <taxon>Eukaryota</taxon>
        <taxon>Metazoa</taxon>
        <taxon>Ecdysozoa</taxon>
        <taxon>Arthropoda</taxon>
        <taxon>Hexapoda</taxon>
        <taxon>Insecta</taxon>
        <taxon>Pterygota</taxon>
        <taxon>Neoptera</taxon>
        <taxon>Endopterygota</taxon>
        <taxon>Diptera</taxon>
        <taxon>Brachycera</taxon>
        <taxon>Muscomorpha</taxon>
        <taxon>Hippoboscoidea</taxon>
        <taxon>Glossinidae</taxon>
        <taxon>Glossina</taxon>
    </lineage>
</organism>
<dbReference type="AlphaFoldDB" id="A0A1B0BQ66"/>
<keyword evidence="1" id="KW-0472">Membrane</keyword>
<evidence type="ECO:0000313" key="3">
    <source>
        <dbReference type="Proteomes" id="UP000092460"/>
    </source>
</evidence>
<dbReference type="Proteomes" id="UP000092460">
    <property type="component" value="Unassembled WGS sequence"/>
</dbReference>
<dbReference type="VEuPathDB" id="VectorBase:GPPI037140"/>
<protein>
    <submittedName>
        <fullName evidence="2">Uncharacterized protein</fullName>
    </submittedName>
</protein>
<name>A0A1B0BQ66_9MUSC</name>
<keyword evidence="1" id="KW-0812">Transmembrane</keyword>
<dbReference type="EMBL" id="JXJN01018448">
    <property type="status" value="NOT_ANNOTATED_CDS"/>
    <property type="molecule type" value="Genomic_DNA"/>
</dbReference>
<evidence type="ECO:0000313" key="2">
    <source>
        <dbReference type="EnsemblMetazoa" id="GPPI037140-PA"/>
    </source>
</evidence>
<reference evidence="3" key="1">
    <citation type="submission" date="2015-01" db="EMBL/GenBank/DDBJ databases">
        <authorList>
            <person name="Aksoy S."/>
            <person name="Warren W."/>
            <person name="Wilson R.K."/>
        </authorList>
    </citation>
    <scope>NUCLEOTIDE SEQUENCE [LARGE SCALE GENOMIC DNA]</scope>
    <source>
        <strain evidence="3">IAEA</strain>
    </source>
</reference>
<dbReference type="EnsemblMetazoa" id="GPPI037140-RA">
    <property type="protein sequence ID" value="GPPI037140-PA"/>
    <property type="gene ID" value="GPPI037140"/>
</dbReference>
<keyword evidence="3" id="KW-1185">Reference proteome</keyword>
<reference evidence="2" key="2">
    <citation type="submission" date="2020-05" db="UniProtKB">
        <authorList>
            <consortium name="EnsemblMetazoa"/>
        </authorList>
    </citation>
    <scope>IDENTIFICATION</scope>
    <source>
        <strain evidence="2">IAEA</strain>
    </source>
</reference>
<evidence type="ECO:0000256" key="1">
    <source>
        <dbReference type="SAM" id="Phobius"/>
    </source>
</evidence>
<proteinExistence type="predicted"/>
<dbReference type="EMBL" id="JXJN01018447">
    <property type="status" value="NOT_ANNOTATED_CDS"/>
    <property type="molecule type" value="Genomic_DNA"/>
</dbReference>